<dbReference type="Proteomes" id="UP000265515">
    <property type="component" value="Unassembled WGS sequence"/>
</dbReference>
<evidence type="ECO:0000256" key="2">
    <source>
        <dbReference type="SAM" id="Coils"/>
    </source>
</evidence>
<gene>
    <name evidence="5" type="ORF">CBR_g17026</name>
</gene>
<dbReference type="InterPro" id="IPR033192">
    <property type="entry name" value="ODAD3"/>
</dbReference>
<dbReference type="Pfam" id="PF21773">
    <property type="entry name" value="ODAD1_CC"/>
    <property type="match status" value="1"/>
</dbReference>
<sequence length="821" mass="94728">MIRSKVVTVNEELAELQRKYQLLEGDRKTYYETSQWTIKQNRDTLSSVKRENKELRSQIQSLNVSRNGGGTRAELNRMREYAANLRKRYNFLHEILTKKQKLMERQLAEAKAVELDAELVLNDDTPTMRRIRRLEKMLQKAVIKYSEANNIRRTYEQIVKRLKEERIGFDNQLSAIARTLRAKDHDLEELLLMSHDANHAKEVAKAELERVDAQLLSDKQRREKDIAERRGQAKAKQDLNARLEAREKKRREYEEAMGRRTHDRDYRKLSHDPTEEELRRISIYEEAFRKIKEATGVTDPNEIIQKFLTQEETTSHLQQVTKEAQLKIDKLNEQHAQAKALVEEVKYSGAGLLGSRRIVDEYEAKLVEANTNLDRLQARYERVAKILINMRAGTEHLWDKLTVIKIDQVLDLPVPYSQGMPHLWPGESISDFAAGVLTFSKLVAKEEPRQAEAAAELQRQQQEAAEAQGRQQEEAANAVHRLRQGASASLQRQEMEYAAKLRSWHFTPTDGHCQPSEDEKTKEDMSKLIAKLMLTCNWQQEELKRLEGVINETRDTQSHTNCSFNARLDHLEQDDAASASAGSSNSQPSMQELEERIDHVVTTIGDLATFARPVTISQQLPVLKADVCTLQQHPPGGSNPRPYKMPNLDIEKFDDYHKQDPLTWWQGFTTAIDIHLVPDHLRIAALYLNMTGACQIWLNHLATHEEVTMANLHTKISWDDLAAKWKKRFIVDNAKAHTVNQIFCMFQGTQPSPGWLTEWQKIVATPSLNIPFEHVKREFFLRSVDSLSAAVGDDDRYEDFDSIINRARSVIQTNRRAANER</sequence>
<feature type="compositionally biased region" description="Low complexity" evidence="3">
    <location>
        <begin position="452"/>
        <end position="478"/>
    </location>
</feature>
<dbReference type="EMBL" id="BFEA01000188">
    <property type="protein sequence ID" value="GBG73684.1"/>
    <property type="molecule type" value="Genomic_DNA"/>
</dbReference>
<dbReference type="AlphaFoldDB" id="A0A388KUE2"/>
<reference evidence="5 6" key="1">
    <citation type="journal article" date="2018" name="Cell">
        <title>The Chara Genome: Secondary Complexity and Implications for Plant Terrestrialization.</title>
        <authorList>
            <person name="Nishiyama T."/>
            <person name="Sakayama H."/>
            <person name="Vries J.D."/>
            <person name="Buschmann H."/>
            <person name="Saint-Marcoux D."/>
            <person name="Ullrich K.K."/>
            <person name="Haas F.B."/>
            <person name="Vanderstraeten L."/>
            <person name="Becker D."/>
            <person name="Lang D."/>
            <person name="Vosolsobe S."/>
            <person name="Rombauts S."/>
            <person name="Wilhelmsson P.K.I."/>
            <person name="Janitza P."/>
            <person name="Kern R."/>
            <person name="Heyl A."/>
            <person name="Rumpler F."/>
            <person name="Villalobos L.I.A.C."/>
            <person name="Clay J.M."/>
            <person name="Skokan R."/>
            <person name="Toyoda A."/>
            <person name="Suzuki Y."/>
            <person name="Kagoshima H."/>
            <person name="Schijlen E."/>
            <person name="Tajeshwar N."/>
            <person name="Catarino B."/>
            <person name="Hetherington A.J."/>
            <person name="Saltykova A."/>
            <person name="Bonnot C."/>
            <person name="Breuninger H."/>
            <person name="Symeonidi A."/>
            <person name="Radhakrishnan G.V."/>
            <person name="Van Nieuwerburgh F."/>
            <person name="Deforce D."/>
            <person name="Chang C."/>
            <person name="Karol K.G."/>
            <person name="Hedrich R."/>
            <person name="Ulvskov P."/>
            <person name="Glockner G."/>
            <person name="Delwiche C.F."/>
            <person name="Petrasek J."/>
            <person name="Van de Peer Y."/>
            <person name="Friml J."/>
            <person name="Beilby M."/>
            <person name="Dolan L."/>
            <person name="Kohara Y."/>
            <person name="Sugano S."/>
            <person name="Fujiyama A."/>
            <person name="Delaux P.-M."/>
            <person name="Quint M."/>
            <person name="TheiBen G."/>
            <person name="Hagemann M."/>
            <person name="Harholt J."/>
            <person name="Dunand C."/>
            <person name="Zachgo S."/>
            <person name="Langdale J."/>
            <person name="Maumus F."/>
            <person name="Straeten D.V.D."/>
            <person name="Gould S.B."/>
            <person name="Rensing S.A."/>
        </authorList>
    </citation>
    <scope>NUCLEOTIDE SEQUENCE [LARGE SCALE GENOMIC DNA]</scope>
    <source>
        <strain evidence="5 6">S276</strain>
    </source>
</reference>
<dbReference type="OrthoDB" id="10255247at2759"/>
<accession>A0A388KUE2</accession>
<evidence type="ECO:0000313" key="5">
    <source>
        <dbReference type="EMBL" id="GBG73684.1"/>
    </source>
</evidence>
<feature type="coiled-coil region" evidence="2">
    <location>
        <begin position="6"/>
        <end position="65"/>
    </location>
</feature>
<evidence type="ECO:0000256" key="3">
    <source>
        <dbReference type="SAM" id="MobiDB-lite"/>
    </source>
</evidence>
<name>A0A388KUE2_CHABU</name>
<dbReference type="STRING" id="69332.A0A388KUE2"/>
<keyword evidence="1 2" id="KW-0175">Coiled coil</keyword>
<dbReference type="Gramene" id="GBG73684">
    <property type="protein sequence ID" value="GBG73684"/>
    <property type="gene ID" value="CBR_g17026"/>
</dbReference>
<feature type="coiled-coil region" evidence="2">
    <location>
        <begin position="321"/>
        <end position="386"/>
    </location>
</feature>
<dbReference type="GO" id="GO:0035253">
    <property type="term" value="C:ciliary rootlet"/>
    <property type="evidence" value="ECO:0007669"/>
    <property type="project" value="TreeGrafter"/>
</dbReference>
<keyword evidence="6" id="KW-1185">Reference proteome</keyword>
<evidence type="ECO:0000256" key="1">
    <source>
        <dbReference type="ARBA" id="ARBA00023054"/>
    </source>
</evidence>
<organism evidence="5 6">
    <name type="scientific">Chara braunii</name>
    <name type="common">Braun's stonewort</name>
    <dbReference type="NCBI Taxonomy" id="69332"/>
    <lineage>
        <taxon>Eukaryota</taxon>
        <taxon>Viridiplantae</taxon>
        <taxon>Streptophyta</taxon>
        <taxon>Charophyceae</taxon>
        <taxon>Charales</taxon>
        <taxon>Characeae</taxon>
        <taxon>Chara</taxon>
    </lineage>
</organism>
<feature type="region of interest" description="Disordered" evidence="3">
    <location>
        <begin position="452"/>
        <end position="483"/>
    </location>
</feature>
<dbReference type="GO" id="GO:0036064">
    <property type="term" value="C:ciliary basal body"/>
    <property type="evidence" value="ECO:0007669"/>
    <property type="project" value="TreeGrafter"/>
</dbReference>
<protein>
    <recommendedName>
        <fullName evidence="4">ODAD1 central coiled coil region domain-containing protein</fullName>
    </recommendedName>
</protein>
<evidence type="ECO:0000259" key="4">
    <source>
        <dbReference type="Pfam" id="PF21773"/>
    </source>
</evidence>
<comment type="caution">
    <text evidence="5">The sequence shown here is derived from an EMBL/GenBank/DDBJ whole genome shotgun (WGS) entry which is preliminary data.</text>
</comment>
<feature type="region of interest" description="Disordered" evidence="3">
    <location>
        <begin position="222"/>
        <end position="271"/>
    </location>
</feature>
<dbReference type="InterPro" id="IPR049258">
    <property type="entry name" value="ODAD1_CC"/>
</dbReference>
<feature type="domain" description="ODAD1 central coiled coil region" evidence="4">
    <location>
        <begin position="129"/>
        <end position="401"/>
    </location>
</feature>
<dbReference type="GO" id="GO:0003341">
    <property type="term" value="P:cilium movement"/>
    <property type="evidence" value="ECO:0007669"/>
    <property type="project" value="InterPro"/>
</dbReference>
<dbReference type="GO" id="GO:0097542">
    <property type="term" value="C:ciliary tip"/>
    <property type="evidence" value="ECO:0007669"/>
    <property type="project" value="TreeGrafter"/>
</dbReference>
<feature type="coiled-coil region" evidence="2">
    <location>
        <begin position="131"/>
        <end position="165"/>
    </location>
</feature>
<dbReference type="GO" id="GO:0036158">
    <property type="term" value="P:outer dynein arm assembly"/>
    <property type="evidence" value="ECO:0007669"/>
    <property type="project" value="InterPro"/>
</dbReference>
<dbReference type="PANTHER" id="PTHR46518">
    <property type="entry name" value="COILED-COIL DOMAIN-CONTAINING PROTEIN 151"/>
    <property type="match status" value="1"/>
</dbReference>
<evidence type="ECO:0000313" key="6">
    <source>
        <dbReference type="Proteomes" id="UP000265515"/>
    </source>
</evidence>
<dbReference type="PANTHER" id="PTHR46518:SF1">
    <property type="entry name" value="OUTER DYNEIN ARM-DOCKING COMPLEX SUBUNIT 3"/>
    <property type="match status" value="1"/>
</dbReference>
<proteinExistence type="predicted"/>